<dbReference type="Gene3D" id="2.60.40.2030">
    <property type="match status" value="1"/>
</dbReference>
<dbReference type="GO" id="GO:0005737">
    <property type="term" value="C:cytoplasm"/>
    <property type="evidence" value="ECO:0007669"/>
    <property type="project" value="TreeGrafter"/>
</dbReference>
<dbReference type="SUPFAM" id="SSF141072">
    <property type="entry name" value="CalX-like"/>
    <property type="match status" value="1"/>
</dbReference>
<dbReference type="GO" id="GO:0032420">
    <property type="term" value="C:stereocilium"/>
    <property type="evidence" value="ECO:0007669"/>
    <property type="project" value="TreeGrafter"/>
</dbReference>
<dbReference type="GO" id="GO:0007605">
    <property type="term" value="P:sensory perception of sound"/>
    <property type="evidence" value="ECO:0007669"/>
    <property type="project" value="TreeGrafter"/>
</dbReference>
<name>A0A9X9M707_GULGU</name>
<dbReference type="GO" id="GO:0001965">
    <property type="term" value="F:G-protein alpha-subunit binding"/>
    <property type="evidence" value="ECO:0007669"/>
    <property type="project" value="TreeGrafter"/>
</dbReference>
<dbReference type="GO" id="GO:0004930">
    <property type="term" value="F:G protein-coupled receptor activity"/>
    <property type="evidence" value="ECO:0007669"/>
    <property type="project" value="InterPro"/>
</dbReference>
<dbReference type="PANTHER" id="PTHR46682">
    <property type="entry name" value="ADHESION G-PROTEIN COUPLED RECEPTOR V1"/>
    <property type="match status" value="1"/>
</dbReference>
<dbReference type="GO" id="GO:0016020">
    <property type="term" value="C:membrane"/>
    <property type="evidence" value="ECO:0007669"/>
    <property type="project" value="InterPro"/>
</dbReference>
<dbReference type="GO" id="GO:0071277">
    <property type="term" value="P:cellular response to calcium ion"/>
    <property type="evidence" value="ECO:0007669"/>
    <property type="project" value="TreeGrafter"/>
</dbReference>
<keyword evidence="6" id="KW-1185">Reference proteome</keyword>
<reference evidence="5 6" key="1">
    <citation type="submission" date="2018-10" db="EMBL/GenBank/DDBJ databases">
        <authorList>
            <person name="Ekblom R."/>
            <person name="Jareborg N."/>
        </authorList>
    </citation>
    <scope>NUCLEOTIDE SEQUENCE [LARGE SCALE GENOMIC DNA]</scope>
    <source>
        <tissue evidence="5">Muscle</tissue>
    </source>
</reference>
<dbReference type="InterPro" id="IPR003644">
    <property type="entry name" value="Calx_beta"/>
</dbReference>
<evidence type="ECO:0000313" key="6">
    <source>
        <dbReference type="Proteomes" id="UP000269945"/>
    </source>
</evidence>
<dbReference type="InterPro" id="IPR026919">
    <property type="entry name" value="ADGRV1"/>
</dbReference>
<dbReference type="Pfam" id="PF03160">
    <property type="entry name" value="Calx-beta"/>
    <property type="match status" value="1"/>
</dbReference>
<dbReference type="FunFam" id="2.60.40.2030:FF:000031">
    <property type="entry name" value="Adhesion G protein-coupled receptor V1"/>
    <property type="match status" value="1"/>
</dbReference>
<keyword evidence="3" id="KW-0106">Calcium</keyword>
<evidence type="ECO:0000259" key="4">
    <source>
        <dbReference type="Pfam" id="PF03160"/>
    </source>
</evidence>
<dbReference type="GO" id="GO:0010855">
    <property type="term" value="F:adenylate cyclase inhibitor activity"/>
    <property type="evidence" value="ECO:0007669"/>
    <property type="project" value="TreeGrafter"/>
</dbReference>
<comment type="caution">
    <text evidence="5">The sequence shown here is derived from an EMBL/GenBank/DDBJ whole genome shotgun (WGS) entry which is preliminary data.</text>
</comment>
<feature type="non-terminal residue" evidence="5">
    <location>
        <position position="1"/>
    </location>
</feature>
<dbReference type="InterPro" id="IPR038081">
    <property type="entry name" value="CalX-like_sf"/>
</dbReference>
<evidence type="ECO:0000256" key="2">
    <source>
        <dbReference type="ARBA" id="ARBA00022737"/>
    </source>
</evidence>
<dbReference type="PANTHER" id="PTHR46682:SF1">
    <property type="entry name" value="ADHESION G-PROTEIN COUPLED RECEPTOR V1"/>
    <property type="match status" value="1"/>
</dbReference>
<dbReference type="AlphaFoldDB" id="A0A9X9M707"/>
<organism evidence="5 6">
    <name type="scientific">Gulo gulo</name>
    <name type="common">Wolverine</name>
    <name type="synonym">Gluton</name>
    <dbReference type="NCBI Taxonomy" id="48420"/>
    <lineage>
        <taxon>Eukaryota</taxon>
        <taxon>Metazoa</taxon>
        <taxon>Chordata</taxon>
        <taxon>Craniata</taxon>
        <taxon>Vertebrata</taxon>
        <taxon>Euteleostomi</taxon>
        <taxon>Mammalia</taxon>
        <taxon>Eutheria</taxon>
        <taxon>Laurasiatheria</taxon>
        <taxon>Carnivora</taxon>
        <taxon>Caniformia</taxon>
        <taxon>Musteloidea</taxon>
        <taxon>Mustelidae</taxon>
        <taxon>Guloninae</taxon>
        <taxon>Gulo</taxon>
    </lineage>
</organism>
<dbReference type="EMBL" id="CYRY02043662">
    <property type="protein sequence ID" value="VCX38238.1"/>
    <property type="molecule type" value="Genomic_DNA"/>
</dbReference>
<evidence type="ECO:0000313" key="5">
    <source>
        <dbReference type="EMBL" id="VCX38238.1"/>
    </source>
</evidence>
<evidence type="ECO:0000256" key="3">
    <source>
        <dbReference type="ARBA" id="ARBA00022837"/>
    </source>
</evidence>
<dbReference type="GO" id="GO:0007601">
    <property type="term" value="P:visual perception"/>
    <property type="evidence" value="ECO:0007669"/>
    <property type="project" value="TreeGrafter"/>
</dbReference>
<evidence type="ECO:0000256" key="1">
    <source>
        <dbReference type="ARBA" id="ARBA00022729"/>
    </source>
</evidence>
<keyword evidence="1" id="KW-0732">Signal</keyword>
<proteinExistence type="predicted"/>
<feature type="domain" description="Calx-beta" evidence="4">
    <location>
        <begin position="41"/>
        <end position="98"/>
    </location>
</feature>
<accession>A0A9X9M707</accession>
<sequence>ALSSRFVLLQEANITIRLFINREFGSLGAINVTYSTVPGMLSLKNQTEGNLAEPDVDFVSVVGFLILEEGETTAAINITILEDDIPELEEYFLVNLTYVDLIMAPLTSFPPRLDSEGLTAQIIIDANDGARGIIEWQHTRFEVHETKGSLTLVAQRSKGTLGHVSLFVYAQNL</sequence>
<keyword evidence="2" id="KW-0677">Repeat</keyword>
<protein>
    <recommendedName>
        <fullName evidence="4">Calx-beta domain-containing protein</fullName>
    </recommendedName>
</protein>
<feature type="non-terminal residue" evidence="5">
    <location>
        <position position="173"/>
    </location>
</feature>
<dbReference type="Proteomes" id="UP000269945">
    <property type="component" value="Unassembled WGS sequence"/>
</dbReference>
<gene>
    <name evidence="5" type="ORF">BN2614_LOCUS4</name>
</gene>